<evidence type="ECO:0000313" key="2">
    <source>
        <dbReference type="EMBL" id="HHS30727.1"/>
    </source>
</evidence>
<keyword evidence="1" id="KW-0812">Transmembrane</keyword>
<keyword evidence="1" id="KW-1133">Transmembrane helix</keyword>
<evidence type="ECO:0000256" key="1">
    <source>
        <dbReference type="SAM" id="Phobius"/>
    </source>
</evidence>
<feature type="transmembrane region" description="Helical" evidence="1">
    <location>
        <begin position="7"/>
        <end position="25"/>
    </location>
</feature>
<proteinExistence type="predicted"/>
<keyword evidence="1" id="KW-0472">Membrane</keyword>
<accession>A0A7V6A5M0</accession>
<reference evidence="2" key="1">
    <citation type="journal article" date="2020" name="mSystems">
        <title>Genome- and Community-Level Interaction Insights into Carbon Utilization and Element Cycling Functions of Hydrothermarchaeota in Hydrothermal Sediment.</title>
        <authorList>
            <person name="Zhou Z."/>
            <person name="Liu Y."/>
            <person name="Xu W."/>
            <person name="Pan J."/>
            <person name="Luo Z.H."/>
            <person name="Li M."/>
        </authorList>
    </citation>
    <scope>NUCLEOTIDE SEQUENCE [LARGE SCALE GENOMIC DNA]</scope>
    <source>
        <strain evidence="2">SpSt-767</strain>
    </source>
</reference>
<sequence>MNQVPPFARYLLAVVLLGLAGYMVLRPQGPNAWIGVRLPWSLADREIWDKSWLLAELMLMSMGLGALFFWPLFIFSLIALIVLGLLVPPFLYYRKYGTWLFWKDLGWCDYRPAARCRSCGHIQKLANAEDLAQEHCQACGAPLAP</sequence>
<organism evidence="2">
    <name type="scientific">Desulfobacca acetoxidans</name>
    <dbReference type="NCBI Taxonomy" id="60893"/>
    <lineage>
        <taxon>Bacteria</taxon>
        <taxon>Pseudomonadati</taxon>
        <taxon>Thermodesulfobacteriota</taxon>
        <taxon>Desulfobaccia</taxon>
        <taxon>Desulfobaccales</taxon>
        <taxon>Desulfobaccaceae</taxon>
        <taxon>Desulfobacca</taxon>
    </lineage>
</organism>
<protein>
    <submittedName>
        <fullName evidence="2">SdpI family protein</fullName>
    </submittedName>
</protein>
<dbReference type="AlphaFoldDB" id="A0A7V6A5M0"/>
<dbReference type="EMBL" id="DTGR01000212">
    <property type="protein sequence ID" value="HHS30727.1"/>
    <property type="molecule type" value="Genomic_DNA"/>
</dbReference>
<name>A0A7V6A5M0_9BACT</name>
<comment type="caution">
    <text evidence="2">The sequence shown here is derived from an EMBL/GenBank/DDBJ whole genome shotgun (WGS) entry which is preliminary data.</text>
</comment>
<gene>
    <name evidence="2" type="ORF">ENV52_13635</name>
</gene>
<feature type="transmembrane region" description="Helical" evidence="1">
    <location>
        <begin position="68"/>
        <end position="93"/>
    </location>
</feature>